<dbReference type="CDD" id="cd06261">
    <property type="entry name" value="TM_PBP2"/>
    <property type="match status" value="1"/>
</dbReference>
<feature type="domain" description="ABC transmembrane type-1" evidence="8">
    <location>
        <begin position="69"/>
        <end position="282"/>
    </location>
</feature>
<evidence type="ECO:0000313" key="9">
    <source>
        <dbReference type="EMBL" id="MBJ7602969.1"/>
    </source>
</evidence>
<dbReference type="Pfam" id="PF00528">
    <property type="entry name" value="BPD_transp_1"/>
    <property type="match status" value="1"/>
</dbReference>
<dbReference type="InterPro" id="IPR051393">
    <property type="entry name" value="ABC_transporter_permease"/>
</dbReference>
<evidence type="ECO:0000256" key="4">
    <source>
        <dbReference type="ARBA" id="ARBA00022692"/>
    </source>
</evidence>
<keyword evidence="5 7" id="KW-1133">Transmembrane helix</keyword>
<dbReference type="GO" id="GO:0055085">
    <property type="term" value="P:transmembrane transport"/>
    <property type="evidence" value="ECO:0007669"/>
    <property type="project" value="InterPro"/>
</dbReference>
<dbReference type="GO" id="GO:0005886">
    <property type="term" value="C:plasma membrane"/>
    <property type="evidence" value="ECO:0007669"/>
    <property type="project" value="UniProtKB-SubCell"/>
</dbReference>
<keyword evidence="2 7" id="KW-0813">Transport</keyword>
<evidence type="ECO:0000256" key="1">
    <source>
        <dbReference type="ARBA" id="ARBA00004651"/>
    </source>
</evidence>
<evidence type="ECO:0000313" key="10">
    <source>
        <dbReference type="Proteomes" id="UP000620075"/>
    </source>
</evidence>
<proteinExistence type="inferred from homology"/>
<gene>
    <name evidence="9" type="ORF">JF888_07225</name>
</gene>
<organism evidence="9 10">
    <name type="scientific">Candidatus Dormiibacter inghamiae</name>
    <dbReference type="NCBI Taxonomy" id="3127013"/>
    <lineage>
        <taxon>Bacteria</taxon>
        <taxon>Bacillati</taxon>
        <taxon>Candidatus Dormiibacterota</taxon>
        <taxon>Candidatus Dormibacteria</taxon>
        <taxon>Candidatus Dormibacterales</taxon>
        <taxon>Candidatus Dormibacteraceae</taxon>
        <taxon>Candidatus Dormiibacter</taxon>
    </lineage>
</organism>
<dbReference type="InterPro" id="IPR000515">
    <property type="entry name" value="MetI-like"/>
</dbReference>
<feature type="transmembrane region" description="Helical" evidence="7">
    <location>
        <begin position="12"/>
        <end position="34"/>
    </location>
</feature>
<keyword evidence="6 7" id="KW-0472">Membrane</keyword>
<dbReference type="AlphaFoldDB" id="A0A934KCK5"/>
<evidence type="ECO:0000256" key="2">
    <source>
        <dbReference type="ARBA" id="ARBA00022448"/>
    </source>
</evidence>
<feature type="transmembrane region" description="Helical" evidence="7">
    <location>
        <begin position="258"/>
        <end position="281"/>
    </location>
</feature>
<evidence type="ECO:0000259" key="8">
    <source>
        <dbReference type="PROSITE" id="PS50928"/>
    </source>
</evidence>
<keyword evidence="3" id="KW-1003">Cell membrane</keyword>
<feature type="transmembrane region" description="Helical" evidence="7">
    <location>
        <begin position="209"/>
        <end position="228"/>
    </location>
</feature>
<evidence type="ECO:0000256" key="6">
    <source>
        <dbReference type="ARBA" id="ARBA00023136"/>
    </source>
</evidence>
<dbReference type="Gene3D" id="1.10.3720.10">
    <property type="entry name" value="MetI-like"/>
    <property type="match status" value="1"/>
</dbReference>
<dbReference type="PANTHER" id="PTHR30193:SF37">
    <property type="entry name" value="INNER MEMBRANE ABC TRANSPORTER PERMEASE PROTEIN YCJO"/>
    <property type="match status" value="1"/>
</dbReference>
<dbReference type="EMBL" id="JAEKNQ010000029">
    <property type="protein sequence ID" value="MBJ7602969.1"/>
    <property type="molecule type" value="Genomic_DNA"/>
</dbReference>
<keyword evidence="4 7" id="KW-0812">Transmembrane</keyword>
<comment type="subcellular location">
    <subcellularLocation>
        <location evidence="1 7">Cell membrane</location>
        <topology evidence="1 7">Multi-pass membrane protein</topology>
    </subcellularLocation>
</comment>
<dbReference type="SUPFAM" id="SSF161098">
    <property type="entry name" value="MetI-like"/>
    <property type="match status" value="1"/>
</dbReference>
<evidence type="ECO:0000256" key="3">
    <source>
        <dbReference type="ARBA" id="ARBA00022475"/>
    </source>
</evidence>
<protein>
    <submittedName>
        <fullName evidence="9">Sugar ABC transporter permease</fullName>
    </submittedName>
</protein>
<feature type="transmembrane region" description="Helical" evidence="7">
    <location>
        <begin position="107"/>
        <end position="127"/>
    </location>
</feature>
<comment type="similarity">
    <text evidence="7">Belongs to the binding-protein-dependent transport system permease family.</text>
</comment>
<evidence type="ECO:0000256" key="7">
    <source>
        <dbReference type="RuleBase" id="RU363032"/>
    </source>
</evidence>
<sequence length="289" mass="31648">MRAALTGYAFSAPYLILFLVFLALPILASLILSFTDFSLGDLTAPLGAPFIGLQNYAKLFSDDKFRQAALNTAYFTVVGLLATLVLGLIAALGLNRALGRLRSVFRVGYYLPTVTSIVAIAVIWRFLLDPNFGLINGALKQIGVSGPNWLGNPTLAMPCIIAMAVWRNLGNVMVLFLAGLQGIPEDVYEAARIDGATPWRELLRITLPMLRPTVLFVAVITSIGYLQLFEEPFIMTQGGPLNKTLSVSMYMYQEGFSYFHLGYASSIGYVLFVVIAAVTALQFRLLRND</sequence>
<accession>A0A934KCK5</accession>
<name>A0A934KCK5_9BACT</name>
<evidence type="ECO:0000256" key="5">
    <source>
        <dbReference type="ARBA" id="ARBA00022989"/>
    </source>
</evidence>
<comment type="caution">
    <text evidence="9">The sequence shown here is derived from an EMBL/GenBank/DDBJ whole genome shotgun (WGS) entry which is preliminary data.</text>
</comment>
<dbReference type="InterPro" id="IPR035906">
    <property type="entry name" value="MetI-like_sf"/>
</dbReference>
<feature type="transmembrane region" description="Helical" evidence="7">
    <location>
        <begin position="155"/>
        <end position="178"/>
    </location>
</feature>
<reference evidence="9 10" key="1">
    <citation type="submission" date="2020-10" db="EMBL/GenBank/DDBJ databases">
        <title>Ca. Dormibacterota MAGs.</title>
        <authorList>
            <person name="Montgomery K."/>
        </authorList>
    </citation>
    <scope>NUCLEOTIDE SEQUENCE [LARGE SCALE GENOMIC DNA]</scope>
    <source>
        <strain evidence="9">SC8811_S16_3</strain>
    </source>
</reference>
<dbReference type="Proteomes" id="UP000620075">
    <property type="component" value="Unassembled WGS sequence"/>
</dbReference>
<feature type="transmembrane region" description="Helical" evidence="7">
    <location>
        <begin position="73"/>
        <end position="95"/>
    </location>
</feature>
<dbReference type="PANTHER" id="PTHR30193">
    <property type="entry name" value="ABC TRANSPORTER PERMEASE PROTEIN"/>
    <property type="match status" value="1"/>
</dbReference>
<dbReference type="PROSITE" id="PS50928">
    <property type="entry name" value="ABC_TM1"/>
    <property type="match status" value="1"/>
</dbReference>